<dbReference type="EC" id="5.6.2.4" evidence="12"/>
<gene>
    <name evidence="18" type="primary">addA</name>
    <name evidence="18" type="ORF">JI748_14385</name>
</gene>
<dbReference type="GO" id="GO:0004386">
    <property type="term" value="F:helicase activity"/>
    <property type="evidence" value="ECO:0007669"/>
    <property type="project" value="UniProtKB-KW"/>
</dbReference>
<evidence type="ECO:0000313" key="19">
    <source>
        <dbReference type="Proteomes" id="UP000595857"/>
    </source>
</evidence>
<evidence type="ECO:0000256" key="12">
    <source>
        <dbReference type="ARBA" id="ARBA00034808"/>
    </source>
</evidence>
<dbReference type="InterPro" id="IPR014017">
    <property type="entry name" value="DNA_helicase_UvrD-like_C"/>
</dbReference>
<comment type="catalytic activity">
    <reaction evidence="14">
        <text>ATP + H2O = ADP + phosphate + H(+)</text>
        <dbReference type="Rhea" id="RHEA:13065"/>
        <dbReference type="ChEBI" id="CHEBI:15377"/>
        <dbReference type="ChEBI" id="CHEBI:15378"/>
        <dbReference type="ChEBI" id="CHEBI:30616"/>
        <dbReference type="ChEBI" id="CHEBI:43474"/>
        <dbReference type="ChEBI" id="CHEBI:456216"/>
        <dbReference type="EC" id="5.6.2.4"/>
    </reaction>
</comment>
<protein>
    <recommendedName>
        <fullName evidence="12">DNA 3'-5' helicase</fullName>
        <ecNumber evidence="12">5.6.2.4</ecNumber>
    </recommendedName>
    <alternativeName>
        <fullName evidence="13">DNA 3'-5' helicase II</fullName>
    </alternativeName>
</protein>
<comment type="catalytic activity">
    <reaction evidence="11">
        <text>Couples ATP hydrolysis with the unwinding of duplex DNA by translocating in the 3'-5' direction.</text>
        <dbReference type="EC" id="5.6.2.4"/>
    </reaction>
</comment>
<keyword evidence="4 15" id="KW-0378">Hydrolase</keyword>
<keyword evidence="1" id="KW-0540">Nuclease</keyword>
<dbReference type="Gene3D" id="3.40.50.300">
    <property type="entry name" value="P-loop containing nucleotide triphosphate hydrolases"/>
    <property type="match status" value="3"/>
</dbReference>
<evidence type="ECO:0000256" key="1">
    <source>
        <dbReference type="ARBA" id="ARBA00022722"/>
    </source>
</evidence>
<accession>A0ABX7CAE5</accession>
<dbReference type="SUPFAM" id="SSF52980">
    <property type="entry name" value="Restriction endonuclease-like"/>
    <property type="match status" value="1"/>
</dbReference>
<evidence type="ECO:0000256" key="6">
    <source>
        <dbReference type="ARBA" id="ARBA00022839"/>
    </source>
</evidence>
<keyword evidence="10" id="KW-0413">Isomerase</keyword>
<dbReference type="Gene3D" id="1.10.486.10">
    <property type="entry name" value="PCRA, domain 4"/>
    <property type="match status" value="1"/>
</dbReference>
<evidence type="ECO:0000256" key="13">
    <source>
        <dbReference type="ARBA" id="ARBA00034923"/>
    </source>
</evidence>
<evidence type="ECO:0000256" key="14">
    <source>
        <dbReference type="ARBA" id="ARBA00048988"/>
    </source>
</evidence>
<dbReference type="Pfam" id="PF12705">
    <property type="entry name" value="PDDEXK_1"/>
    <property type="match status" value="1"/>
</dbReference>
<keyword evidence="19" id="KW-1185">Reference proteome</keyword>
<dbReference type="Proteomes" id="UP000595857">
    <property type="component" value="Chromosome"/>
</dbReference>
<dbReference type="PANTHER" id="PTHR11070">
    <property type="entry name" value="UVRD / RECB / PCRA DNA HELICASE FAMILY MEMBER"/>
    <property type="match status" value="1"/>
</dbReference>
<dbReference type="NCBIfam" id="TIGR02784">
    <property type="entry name" value="addA_alphas"/>
    <property type="match status" value="1"/>
</dbReference>
<dbReference type="EMBL" id="CP068046">
    <property type="protein sequence ID" value="QQR38921.1"/>
    <property type="molecule type" value="Genomic_DNA"/>
</dbReference>
<dbReference type="SUPFAM" id="SSF52540">
    <property type="entry name" value="P-loop containing nucleoside triphosphate hydrolases"/>
    <property type="match status" value="1"/>
</dbReference>
<keyword evidence="8" id="KW-0238">DNA-binding</keyword>
<evidence type="ECO:0000256" key="5">
    <source>
        <dbReference type="ARBA" id="ARBA00022806"/>
    </source>
</evidence>
<dbReference type="InterPro" id="IPR038726">
    <property type="entry name" value="PDDEXK_AddAB-type"/>
</dbReference>
<evidence type="ECO:0000256" key="10">
    <source>
        <dbReference type="ARBA" id="ARBA00023235"/>
    </source>
</evidence>
<reference evidence="18 19" key="1">
    <citation type="submission" date="2021-01" db="EMBL/GenBank/DDBJ databases">
        <title>Genome seq and assembly of Devosia sp. LEGU1.</title>
        <authorList>
            <person name="Chhetri G."/>
        </authorList>
    </citation>
    <scope>NUCLEOTIDE SEQUENCE [LARGE SCALE GENOMIC DNA]</scope>
    <source>
        <strain evidence="18 19">LEGU1</strain>
    </source>
</reference>
<evidence type="ECO:0000256" key="11">
    <source>
        <dbReference type="ARBA" id="ARBA00034617"/>
    </source>
</evidence>
<keyword evidence="5 15" id="KW-0347">Helicase</keyword>
<dbReference type="InterPro" id="IPR011335">
    <property type="entry name" value="Restrct_endonuc-II-like"/>
</dbReference>
<feature type="binding site" evidence="15">
    <location>
        <begin position="31"/>
        <end position="38"/>
    </location>
    <ligand>
        <name>ATP</name>
        <dbReference type="ChEBI" id="CHEBI:30616"/>
    </ligand>
</feature>
<dbReference type="InterPro" id="IPR000212">
    <property type="entry name" value="DNA_helicase_UvrD/REP"/>
</dbReference>
<evidence type="ECO:0000313" key="18">
    <source>
        <dbReference type="EMBL" id="QQR38921.1"/>
    </source>
</evidence>
<keyword evidence="9" id="KW-0234">DNA repair</keyword>
<evidence type="ECO:0000256" key="15">
    <source>
        <dbReference type="PROSITE-ProRule" id="PRU00560"/>
    </source>
</evidence>
<sequence length="1133" mass="125082">MSERGRLVVPSDTSRNQARASDPAYSIWVEANAGSGKTYVLTHRVLRLLLAGVRPQSILCLTYTKAAAAEMRRRVGDRLAGWAVAGERDLANEINGLVGSWPDEKMLEDARTLFARALETPGGLRILTIHAFCEAVLHRFPIEAGVPFDFAVIEDDRQVNMVLAAKEKVLAEGLKGGEHAGAVETLFGLLSDDAIAKAINSALSEGARLDAVLESVEMSKNRLRKHVGFDGSSIEGLTHEAIASTLLTSDLLKRVQAACKGKYDDLDCENLTADALRKAFFTDKGTPRARLMSKAEITANPDLHDLLLAEQERLVRLDERVTSALLVQRSEALLDVLQAIRKRYEDDKRRHSLLDFDDLIEKLGDLFADRALGPWVQYKLDAGIDHILVDESQDTNARQWRVVRALADEFFTGAGAVSRPRSLFAVGDQKQSIYSFQGAQPVLFGETGREMARRAREAEKQFEAVKLHTSFRTLQGILDAVDRVTERPDIQQALLSVDKVIHQAARTQAGGTVTLWPPVQDVKYERTTTEWPQAPVEAEQSAQRQVATRIAAEIKSWIDNGRMLGDRDRPAVADDVLILVQKRGALFGEIIRALRNADLPTPGADRLTVTGHIAVLDLLALIDVLLNPAEDLQLAALLRSPLFDVSEDDLFALAHGRERQSLWEALFASSIPSAQVAAEALGRWRGALSRERPFEFLTHVLYTEGGLKRFHARLGTEVDEVLSELLELALAHEQSEQPSLQGFAAEMRRRTVTIKRELAESGGGVRVMTVHGAKGLEAPIVILADATTKPSVQMTGKPVYLLNEAPGPMLIHASAKDQHTVETVTIKDEADATLLEEYWRRLYVAMTRAEDELYLTGTLSASKTVDKQLDGSWYQAVEQALEADLHPVTDDGMLVARVFPRLEPARLSGRRSAPSSSHQPLILAPVPPPAVLPIVSPSRVGVEAAPFRLLQSVAEEVRDAEAARKEGLALHALLQHLGRVERPQWRQVAPRALETLLPEFPELHQRVTAKAIAILDRLDFQYIFGADSRAEVPFLFDLLRSGEPVRVSGRIDRLVVDETKVLVVDYKSDAKAPRSVADVPRNYITQIGLYALIAGQLFPGRKVEAAILWTELESLMNLPARLMEAARADFTLK</sequence>
<feature type="domain" description="UvrD-like helicase ATP-binding" evidence="16">
    <location>
        <begin position="10"/>
        <end position="474"/>
    </location>
</feature>
<dbReference type="Pfam" id="PF13361">
    <property type="entry name" value="UvrD_C"/>
    <property type="match status" value="1"/>
</dbReference>
<dbReference type="Pfam" id="PF00580">
    <property type="entry name" value="UvrD-helicase"/>
    <property type="match status" value="1"/>
</dbReference>
<name>A0ABX7CAE5_9HYPH</name>
<dbReference type="PROSITE" id="PS51217">
    <property type="entry name" value="UVRD_HELICASE_CTER"/>
    <property type="match status" value="1"/>
</dbReference>
<organism evidence="18 19">
    <name type="scientific">Devosia rhizoryzae</name>
    <dbReference type="NCBI Taxonomy" id="2774137"/>
    <lineage>
        <taxon>Bacteria</taxon>
        <taxon>Pseudomonadati</taxon>
        <taxon>Pseudomonadota</taxon>
        <taxon>Alphaproteobacteria</taxon>
        <taxon>Hyphomicrobiales</taxon>
        <taxon>Devosiaceae</taxon>
        <taxon>Devosia</taxon>
    </lineage>
</organism>
<keyword evidence="7 15" id="KW-0067">ATP-binding</keyword>
<dbReference type="Gene3D" id="3.90.320.10">
    <property type="match status" value="1"/>
</dbReference>
<evidence type="ECO:0000256" key="9">
    <source>
        <dbReference type="ARBA" id="ARBA00023204"/>
    </source>
</evidence>
<keyword evidence="2 15" id="KW-0547">Nucleotide-binding</keyword>
<dbReference type="PANTHER" id="PTHR11070:SF2">
    <property type="entry name" value="ATP-DEPENDENT DNA HELICASE SRS2"/>
    <property type="match status" value="1"/>
</dbReference>
<evidence type="ECO:0000256" key="3">
    <source>
        <dbReference type="ARBA" id="ARBA00022763"/>
    </source>
</evidence>
<dbReference type="InterPro" id="IPR014151">
    <property type="entry name" value="DNA_helicase_AddA"/>
</dbReference>
<dbReference type="PROSITE" id="PS51198">
    <property type="entry name" value="UVRD_HELICASE_ATP_BIND"/>
    <property type="match status" value="1"/>
</dbReference>
<dbReference type="Gene3D" id="3.30.160.800">
    <property type="match status" value="1"/>
</dbReference>
<evidence type="ECO:0000256" key="2">
    <source>
        <dbReference type="ARBA" id="ARBA00022741"/>
    </source>
</evidence>
<evidence type="ECO:0000256" key="7">
    <source>
        <dbReference type="ARBA" id="ARBA00022840"/>
    </source>
</evidence>
<proteinExistence type="predicted"/>
<dbReference type="RefSeq" id="WP_201632110.1">
    <property type="nucleotide sequence ID" value="NZ_CP068046.1"/>
</dbReference>
<feature type="domain" description="UvrD-like helicase C-terminal" evidence="17">
    <location>
        <begin position="504"/>
        <end position="775"/>
    </location>
</feature>
<evidence type="ECO:0000256" key="4">
    <source>
        <dbReference type="ARBA" id="ARBA00022801"/>
    </source>
</evidence>
<keyword evidence="6" id="KW-0269">Exonuclease</keyword>
<evidence type="ECO:0000259" key="16">
    <source>
        <dbReference type="PROSITE" id="PS51198"/>
    </source>
</evidence>
<dbReference type="InterPro" id="IPR011604">
    <property type="entry name" value="PDDEXK-like_dom_sf"/>
</dbReference>
<dbReference type="InterPro" id="IPR014016">
    <property type="entry name" value="UvrD-like_ATP-bd"/>
</dbReference>
<evidence type="ECO:0000256" key="8">
    <source>
        <dbReference type="ARBA" id="ARBA00023125"/>
    </source>
</evidence>
<evidence type="ECO:0000259" key="17">
    <source>
        <dbReference type="PROSITE" id="PS51217"/>
    </source>
</evidence>
<dbReference type="InterPro" id="IPR027417">
    <property type="entry name" value="P-loop_NTPase"/>
</dbReference>
<keyword evidence="3" id="KW-0227">DNA damage</keyword>